<sequence>MANARPRSEREKSEDHLADMVDDGFLTKKHPYSKFLAFLDFKDDPVFSAFRRKLESFAEQHNFKLVDMEGDEVNYSKTRDACAQQFLARFGKEYWGDEVEKRRKYLTTNDGLDDNFQWPKDKDPITKAVVILLWKIAGGKSKPKRESISQLPTTTRPTQPMQPAQPVQRSTQATQATQPNKPSQTGQAGQPTQPSRPKQPTQPNRPTETTQLNRSTQPTQAVRAVPRAHSAEPITPTRIKKDLSASPTLVKKVPPPPQIGNFVPAKENTSPSGKQAHRNPLALSSNSRDQVQAQAQAQAPARPKLASKPVKIAFPENPGAHDQRTYFLVREERSPAKARSIPWQMFRTSSELIDRMVSELFHGDDPSEWQLHYELNQSRYSYAVVHLVWSDLKFVIRRGNDWDLQELVRHVGCGWHADDQGKISAAEFRVEVTLKE</sequence>
<reference evidence="2" key="1">
    <citation type="submission" date="2022-12" db="EMBL/GenBank/DDBJ databases">
        <authorList>
            <person name="Petersen C."/>
        </authorList>
    </citation>
    <scope>NUCLEOTIDE SEQUENCE</scope>
    <source>
        <strain evidence="2">IBT 29677</strain>
    </source>
</reference>
<dbReference type="AlphaFoldDB" id="A0A9X0BBK6"/>
<organism evidence="2 3">
    <name type="scientific">Penicillium cosmopolitanum</name>
    <dbReference type="NCBI Taxonomy" id="1131564"/>
    <lineage>
        <taxon>Eukaryota</taxon>
        <taxon>Fungi</taxon>
        <taxon>Dikarya</taxon>
        <taxon>Ascomycota</taxon>
        <taxon>Pezizomycotina</taxon>
        <taxon>Eurotiomycetes</taxon>
        <taxon>Eurotiomycetidae</taxon>
        <taxon>Eurotiales</taxon>
        <taxon>Aspergillaceae</taxon>
        <taxon>Penicillium</taxon>
    </lineage>
</organism>
<dbReference type="EMBL" id="JAPZBU010000005">
    <property type="protein sequence ID" value="KAJ5403664.1"/>
    <property type="molecule type" value="Genomic_DNA"/>
</dbReference>
<evidence type="ECO:0000313" key="2">
    <source>
        <dbReference type="EMBL" id="KAJ5403664.1"/>
    </source>
</evidence>
<dbReference type="RefSeq" id="XP_056490906.1">
    <property type="nucleotide sequence ID" value="XM_056628172.1"/>
</dbReference>
<evidence type="ECO:0000313" key="3">
    <source>
        <dbReference type="Proteomes" id="UP001147747"/>
    </source>
</evidence>
<feature type="region of interest" description="Disordered" evidence="1">
    <location>
        <begin position="142"/>
        <end position="307"/>
    </location>
</feature>
<dbReference type="Proteomes" id="UP001147747">
    <property type="component" value="Unassembled WGS sequence"/>
</dbReference>
<accession>A0A9X0BBK6</accession>
<dbReference type="GeneID" id="81367152"/>
<feature type="compositionally biased region" description="Low complexity" evidence="1">
    <location>
        <begin position="150"/>
        <end position="166"/>
    </location>
</feature>
<proteinExistence type="predicted"/>
<name>A0A9X0BBK6_9EURO</name>
<dbReference type="OrthoDB" id="4363099at2759"/>
<comment type="caution">
    <text evidence="2">The sequence shown here is derived from an EMBL/GenBank/DDBJ whole genome shotgun (WGS) entry which is preliminary data.</text>
</comment>
<protein>
    <submittedName>
        <fullName evidence="2">Uncharacterized protein</fullName>
    </submittedName>
</protein>
<keyword evidence="3" id="KW-1185">Reference proteome</keyword>
<feature type="compositionally biased region" description="Polar residues" evidence="1">
    <location>
        <begin position="167"/>
        <end position="220"/>
    </location>
</feature>
<feature type="compositionally biased region" description="Low complexity" evidence="1">
    <location>
        <begin position="290"/>
        <end position="301"/>
    </location>
</feature>
<reference evidence="2" key="2">
    <citation type="journal article" date="2023" name="IMA Fungus">
        <title>Comparative genomic study of the Penicillium genus elucidates a diverse pangenome and 15 lateral gene transfer events.</title>
        <authorList>
            <person name="Petersen C."/>
            <person name="Sorensen T."/>
            <person name="Nielsen M.R."/>
            <person name="Sondergaard T.E."/>
            <person name="Sorensen J.L."/>
            <person name="Fitzpatrick D.A."/>
            <person name="Frisvad J.C."/>
            <person name="Nielsen K.L."/>
        </authorList>
    </citation>
    <scope>NUCLEOTIDE SEQUENCE</scope>
    <source>
        <strain evidence="2">IBT 29677</strain>
    </source>
</reference>
<evidence type="ECO:0000256" key="1">
    <source>
        <dbReference type="SAM" id="MobiDB-lite"/>
    </source>
</evidence>
<gene>
    <name evidence="2" type="ORF">N7509_003535</name>
</gene>